<feature type="region of interest" description="Disordered" evidence="1">
    <location>
        <begin position="127"/>
        <end position="154"/>
    </location>
</feature>
<organism evidence="2 3">
    <name type="scientific">Goodea atripinnis</name>
    <dbReference type="NCBI Taxonomy" id="208336"/>
    <lineage>
        <taxon>Eukaryota</taxon>
        <taxon>Metazoa</taxon>
        <taxon>Chordata</taxon>
        <taxon>Craniata</taxon>
        <taxon>Vertebrata</taxon>
        <taxon>Euteleostomi</taxon>
        <taxon>Actinopterygii</taxon>
        <taxon>Neopterygii</taxon>
        <taxon>Teleostei</taxon>
        <taxon>Neoteleostei</taxon>
        <taxon>Acanthomorphata</taxon>
        <taxon>Ovalentaria</taxon>
        <taxon>Atherinomorphae</taxon>
        <taxon>Cyprinodontiformes</taxon>
        <taxon>Goodeidae</taxon>
        <taxon>Goodea</taxon>
    </lineage>
</organism>
<evidence type="ECO:0000313" key="3">
    <source>
        <dbReference type="Proteomes" id="UP001476798"/>
    </source>
</evidence>
<reference evidence="2 3" key="1">
    <citation type="submission" date="2021-06" db="EMBL/GenBank/DDBJ databases">
        <authorList>
            <person name="Palmer J.M."/>
        </authorList>
    </citation>
    <scope>NUCLEOTIDE SEQUENCE [LARGE SCALE GENOMIC DNA]</scope>
    <source>
        <strain evidence="2 3">GA_2019</strain>
        <tissue evidence="2">Muscle</tissue>
    </source>
</reference>
<protein>
    <submittedName>
        <fullName evidence="2">Uncharacterized protein</fullName>
    </submittedName>
</protein>
<dbReference type="EMBL" id="JAHRIO010021582">
    <property type="protein sequence ID" value="MEQ2165594.1"/>
    <property type="molecule type" value="Genomic_DNA"/>
</dbReference>
<dbReference type="Proteomes" id="UP001476798">
    <property type="component" value="Unassembled WGS sequence"/>
</dbReference>
<comment type="caution">
    <text evidence="2">The sequence shown here is derived from an EMBL/GenBank/DDBJ whole genome shotgun (WGS) entry which is preliminary data.</text>
</comment>
<accession>A0ABV0N2H3</accession>
<keyword evidence="3" id="KW-1185">Reference proteome</keyword>
<evidence type="ECO:0000256" key="1">
    <source>
        <dbReference type="SAM" id="MobiDB-lite"/>
    </source>
</evidence>
<gene>
    <name evidence="2" type="ORF">GOODEAATRI_018589</name>
</gene>
<evidence type="ECO:0000313" key="2">
    <source>
        <dbReference type="EMBL" id="MEQ2165594.1"/>
    </source>
</evidence>
<name>A0ABV0N2H3_9TELE</name>
<proteinExistence type="predicted"/>
<sequence>MVKISMDVFVRCLQPDRYELWKQGKDITVLDHLKATELSSPQLELWRQHRVTYRQNVLQRSEDQKHIKHACHFICELEEVKVLAEEGIELNAAEYQRQVEEREAQRKQEKEERLAREAMLTLEAMEREEQEAAEAAAKAADSPVKAAQTPFAEG</sequence>